<dbReference type="EMBL" id="JAUFPU010000018">
    <property type="protein sequence ID" value="MDN3578501.1"/>
    <property type="molecule type" value="Genomic_DNA"/>
</dbReference>
<dbReference type="Proteomes" id="UP001180081">
    <property type="component" value="Unassembled WGS sequence"/>
</dbReference>
<dbReference type="InterPro" id="IPR010583">
    <property type="entry name" value="MipA"/>
</dbReference>
<dbReference type="Pfam" id="PF06629">
    <property type="entry name" value="MipA"/>
    <property type="match status" value="1"/>
</dbReference>
<keyword evidence="3 6" id="KW-0732">Signal</keyword>
<keyword evidence="5" id="KW-0998">Cell outer membrane</keyword>
<dbReference type="PANTHER" id="PTHR38776">
    <property type="entry name" value="MLTA-INTERACTING PROTEIN-RELATED"/>
    <property type="match status" value="1"/>
</dbReference>
<comment type="similarity">
    <text evidence="2">Belongs to the MipA/OmpV family.</text>
</comment>
<evidence type="ECO:0000256" key="5">
    <source>
        <dbReference type="ARBA" id="ARBA00023237"/>
    </source>
</evidence>
<evidence type="ECO:0000256" key="2">
    <source>
        <dbReference type="ARBA" id="ARBA00005722"/>
    </source>
</evidence>
<reference evidence="7" key="2">
    <citation type="submission" date="2023-06" db="EMBL/GenBank/DDBJ databases">
        <authorList>
            <person name="Lucena T."/>
            <person name="Sun Q."/>
        </authorList>
    </citation>
    <scope>NUCLEOTIDE SEQUENCE</scope>
    <source>
        <strain evidence="7">CECT 7703</strain>
    </source>
</reference>
<name>A0ABT8BA61_9NEIS</name>
<keyword evidence="8" id="KW-1185">Reference proteome</keyword>
<sequence>MLRTTLIAALLAPFPLTTLAQTEPWSVGIGVGGGQAIYHDQDNKPMPLPLLRYRGEHFFVEGDTVGVTVFNTAKLSGALLLRSEMQEYNPADAKQLAFARLDKRRASPLAGMQLSYRPGQFDSLAFTVYGDISQHHRSVIPAIGWQHRFAASGPDTQYFSSAELRFHGKKYNRYYYGISTAESARSGLAAHAPAASEQFEYALGVNHRISPSWSLTAIASVRNIGRELDNSPMVARRRVGSLLVGASYRLD</sequence>
<organism evidence="7 8">
    <name type="scientific">Chitinimonas viridis</name>
    <dbReference type="NCBI Taxonomy" id="664880"/>
    <lineage>
        <taxon>Bacteria</taxon>
        <taxon>Pseudomonadati</taxon>
        <taxon>Pseudomonadota</taxon>
        <taxon>Betaproteobacteria</taxon>
        <taxon>Neisseriales</taxon>
        <taxon>Chitinibacteraceae</taxon>
        <taxon>Chitinimonas</taxon>
    </lineage>
</organism>
<dbReference type="RefSeq" id="WP_290333839.1">
    <property type="nucleotide sequence ID" value="NZ_JAUFPU010000018.1"/>
</dbReference>
<evidence type="ECO:0000256" key="1">
    <source>
        <dbReference type="ARBA" id="ARBA00004442"/>
    </source>
</evidence>
<reference evidence="7" key="1">
    <citation type="journal article" date="2014" name="Int. J. Syst. Evol. Microbiol.">
        <title>Complete genome of a new Firmicutes species belonging to the dominant human colonic microbiota ('Ruminococcus bicirculans') reveals two chromosomes and a selective capacity to utilize plant glucans.</title>
        <authorList>
            <consortium name="NISC Comparative Sequencing Program"/>
            <person name="Wegmann U."/>
            <person name="Louis P."/>
            <person name="Goesmann A."/>
            <person name="Henrissat B."/>
            <person name="Duncan S.H."/>
            <person name="Flint H.J."/>
        </authorList>
    </citation>
    <scope>NUCLEOTIDE SEQUENCE</scope>
    <source>
        <strain evidence="7">CECT 7703</strain>
    </source>
</reference>
<feature type="chain" id="PRO_5045408664" evidence="6">
    <location>
        <begin position="21"/>
        <end position="251"/>
    </location>
</feature>
<protein>
    <submittedName>
        <fullName evidence="7">MipA/OmpV family protein</fullName>
    </submittedName>
</protein>
<dbReference type="PANTHER" id="PTHR38776:SF1">
    <property type="entry name" value="MLTA-INTERACTING PROTEIN-RELATED"/>
    <property type="match status" value="1"/>
</dbReference>
<evidence type="ECO:0000313" key="7">
    <source>
        <dbReference type="EMBL" id="MDN3578501.1"/>
    </source>
</evidence>
<comment type="subcellular location">
    <subcellularLocation>
        <location evidence="1">Cell outer membrane</location>
    </subcellularLocation>
</comment>
<evidence type="ECO:0000256" key="6">
    <source>
        <dbReference type="SAM" id="SignalP"/>
    </source>
</evidence>
<feature type="signal peptide" evidence="6">
    <location>
        <begin position="1"/>
        <end position="20"/>
    </location>
</feature>
<proteinExistence type="inferred from homology"/>
<evidence type="ECO:0000256" key="3">
    <source>
        <dbReference type="ARBA" id="ARBA00022729"/>
    </source>
</evidence>
<evidence type="ECO:0000256" key="4">
    <source>
        <dbReference type="ARBA" id="ARBA00023136"/>
    </source>
</evidence>
<accession>A0ABT8BA61</accession>
<keyword evidence="4" id="KW-0472">Membrane</keyword>
<evidence type="ECO:0000313" key="8">
    <source>
        <dbReference type="Proteomes" id="UP001180081"/>
    </source>
</evidence>
<gene>
    <name evidence="7" type="ORF">QWZ03_17155</name>
</gene>
<comment type="caution">
    <text evidence="7">The sequence shown here is derived from an EMBL/GenBank/DDBJ whole genome shotgun (WGS) entry which is preliminary data.</text>
</comment>